<reference evidence="2 3" key="1">
    <citation type="submission" date="2019-05" db="EMBL/GenBank/DDBJ databases">
        <title>Mikania micrantha, genome provides insights into the molecular mechanism of rapid growth.</title>
        <authorList>
            <person name="Liu B."/>
        </authorList>
    </citation>
    <scope>NUCLEOTIDE SEQUENCE [LARGE SCALE GENOMIC DNA]</scope>
    <source>
        <strain evidence="2">NLD-2019</strain>
        <tissue evidence="2">Leaf</tissue>
    </source>
</reference>
<dbReference type="PANTHER" id="PTHR33477:SF3">
    <property type="entry name" value="P-LOOP NTPASE DOMAIN-CONTAINING PROTEIN LPA1 HOMOLOG 1"/>
    <property type="match status" value="1"/>
</dbReference>
<name>A0A5N6P5S7_9ASTR</name>
<gene>
    <name evidence="2" type="ORF">E3N88_14895</name>
</gene>
<dbReference type="OrthoDB" id="1734971at2759"/>
<feature type="region of interest" description="Disordered" evidence="1">
    <location>
        <begin position="24"/>
        <end position="43"/>
    </location>
</feature>
<dbReference type="AlphaFoldDB" id="A0A5N6P5S7"/>
<dbReference type="EMBL" id="SZYD01000007">
    <property type="protein sequence ID" value="KAD5803535.1"/>
    <property type="molecule type" value="Genomic_DNA"/>
</dbReference>
<evidence type="ECO:0000256" key="1">
    <source>
        <dbReference type="SAM" id="MobiDB-lite"/>
    </source>
</evidence>
<keyword evidence="3" id="KW-1185">Reference proteome</keyword>
<evidence type="ECO:0000313" key="3">
    <source>
        <dbReference type="Proteomes" id="UP000326396"/>
    </source>
</evidence>
<dbReference type="Proteomes" id="UP000326396">
    <property type="component" value="Linkage Group LG15"/>
</dbReference>
<proteinExistence type="predicted"/>
<sequence>MRTECLGDTLAAMGVIKTGKDFLKKENTQSDKERTRSSNTMLNNDDKIRSIPFESYKKLTTVIVKRRRFIGVVCDALAEYKYVGPNQRADLILACRIRERRESVTVLVCRTSGCGKSTLSALQS</sequence>
<organism evidence="2 3">
    <name type="scientific">Mikania micrantha</name>
    <name type="common">bitter vine</name>
    <dbReference type="NCBI Taxonomy" id="192012"/>
    <lineage>
        <taxon>Eukaryota</taxon>
        <taxon>Viridiplantae</taxon>
        <taxon>Streptophyta</taxon>
        <taxon>Embryophyta</taxon>
        <taxon>Tracheophyta</taxon>
        <taxon>Spermatophyta</taxon>
        <taxon>Magnoliopsida</taxon>
        <taxon>eudicotyledons</taxon>
        <taxon>Gunneridae</taxon>
        <taxon>Pentapetalae</taxon>
        <taxon>asterids</taxon>
        <taxon>campanulids</taxon>
        <taxon>Asterales</taxon>
        <taxon>Asteraceae</taxon>
        <taxon>Asteroideae</taxon>
        <taxon>Heliantheae alliance</taxon>
        <taxon>Eupatorieae</taxon>
        <taxon>Mikania</taxon>
    </lineage>
</organism>
<protein>
    <submittedName>
        <fullName evidence="2">Uncharacterized protein</fullName>
    </submittedName>
</protein>
<dbReference type="PANTHER" id="PTHR33477">
    <property type="entry name" value="P-LOOP NTPASE DOMAIN-CONTAINING PROTEIN LPA1 HOMOLOG 1"/>
    <property type="match status" value="1"/>
</dbReference>
<accession>A0A5N6P5S7</accession>
<comment type="caution">
    <text evidence="2">The sequence shown here is derived from an EMBL/GenBank/DDBJ whole genome shotgun (WGS) entry which is preliminary data.</text>
</comment>
<feature type="compositionally biased region" description="Basic and acidic residues" evidence="1">
    <location>
        <begin position="24"/>
        <end position="36"/>
    </location>
</feature>
<evidence type="ECO:0000313" key="2">
    <source>
        <dbReference type="EMBL" id="KAD5803535.1"/>
    </source>
</evidence>